<dbReference type="Pfam" id="PF05746">
    <property type="entry name" value="DALR_1"/>
    <property type="match status" value="1"/>
</dbReference>
<dbReference type="NCBIfam" id="TIGR00456">
    <property type="entry name" value="argS"/>
    <property type="match status" value="1"/>
</dbReference>
<dbReference type="EC" id="6.1.1.19" evidence="9"/>
<evidence type="ECO:0000256" key="6">
    <source>
        <dbReference type="ARBA" id="ARBA00022917"/>
    </source>
</evidence>
<evidence type="ECO:0000313" key="13">
    <source>
        <dbReference type="EMBL" id="AFI31381.1"/>
    </source>
</evidence>
<keyword evidence="4 9" id="KW-0547">Nucleotide-binding</keyword>
<comment type="subunit">
    <text evidence="9">Monomer.</text>
</comment>
<dbReference type="FunFam" id="1.10.730.10:FF:000006">
    <property type="entry name" value="Arginyl-tRNA synthetase 2, mitochondrial"/>
    <property type="match status" value="1"/>
</dbReference>
<evidence type="ECO:0000313" key="14">
    <source>
        <dbReference type="Proteomes" id="UP000005212"/>
    </source>
</evidence>
<dbReference type="InterPro" id="IPR014729">
    <property type="entry name" value="Rossmann-like_a/b/a_fold"/>
</dbReference>
<dbReference type="GO" id="GO:0005524">
    <property type="term" value="F:ATP binding"/>
    <property type="evidence" value="ECO:0007669"/>
    <property type="project" value="UniProtKB-UniRule"/>
</dbReference>
<dbReference type="Gene3D" id="1.10.730.10">
    <property type="entry name" value="Isoleucyl-tRNA Synthetase, Domain 1"/>
    <property type="match status" value="1"/>
</dbReference>
<keyword evidence="3 9" id="KW-0436">Ligase</keyword>
<dbReference type="InterPro" id="IPR035684">
    <property type="entry name" value="ArgRS_core"/>
</dbReference>
<feature type="domain" description="DALR anticodon binding" evidence="11">
    <location>
        <begin position="467"/>
        <end position="585"/>
    </location>
</feature>
<dbReference type="PATRIC" id="fig|1155096.3.peg.618"/>
<reference evidence="14" key="2">
    <citation type="submission" date="2012-03" db="EMBL/GenBank/DDBJ databases">
        <title>Complete genome sequence of Borrelia crocidurae.</title>
        <authorList>
            <person name="Elbir H."/>
            <person name="Gimenez G."/>
            <person name="Robert C."/>
            <person name="Raoult D."/>
            <person name="Drancourt M."/>
        </authorList>
    </citation>
    <scope>NUCLEOTIDE SEQUENCE [LARGE SCALE GENOMIC DNA]</scope>
    <source>
        <strain evidence="14">Achema</strain>
    </source>
</reference>
<dbReference type="PANTHER" id="PTHR11956:SF5">
    <property type="entry name" value="ARGININE--TRNA LIGASE, CYTOPLASMIC"/>
    <property type="match status" value="1"/>
</dbReference>
<dbReference type="InterPro" id="IPR001412">
    <property type="entry name" value="aa-tRNA-synth_I_CS"/>
</dbReference>
<dbReference type="GO" id="GO:0006420">
    <property type="term" value="P:arginyl-tRNA aminoacylation"/>
    <property type="evidence" value="ECO:0007669"/>
    <property type="project" value="UniProtKB-UniRule"/>
</dbReference>
<feature type="short sequence motif" description="'HIGH' region" evidence="9">
    <location>
        <begin position="127"/>
        <end position="137"/>
    </location>
</feature>
<dbReference type="SUPFAM" id="SSF52374">
    <property type="entry name" value="Nucleotidylyl transferase"/>
    <property type="match status" value="1"/>
</dbReference>
<keyword evidence="6 9" id="KW-0648">Protein biosynthesis</keyword>
<keyword evidence="5 9" id="KW-0067">ATP-binding</keyword>
<evidence type="ECO:0000256" key="2">
    <source>
        <dbReference type="ARBA" id="ARBA00022490"/>
    </source>
</evidence>
<dbReference type="KEGG" id="bcw:Q7M_602"/>
<evidence type="ECO:0000256" key="1">
    <source>
        <dbReference type="ARBA" id="ARBA00005594"/>
    </source>
</evidence>
<reference evidence="13 14" key="1">
    <citation type="journal article" date="2012" name="J. Bacteriol.">
        <title>Complete Genome Sequence of Borrelia crocidurae.</title>
        <authorList>
            <person name="Elbir H."/>
            <person name="Gimenez G."/>
            <person name="Robert C."/>
            <person name="Bergstrom S."/>
            <person name="Cutler S."/>
            <person name="Raoult D."/>
            <person name="Drancourt M."/>
        </authorList>
    </citation>
    <scope>NUCLEOTIDE SEQUENCE [LARGE SCALE GENOMIC DNA]</scope>
    <source>
        <strain evidence="13 14">Achema</strain>
    </source>
</reference>
<dbReference type="InterPro" id="IPR001278">
    <property type="entry name" value="Arg-tRNA-ligase"/>
</dbReference>
<dbReference type="PANTHER" id="PTHR11956">
    <property type="entry name" value="ARGINYL-TRNA SYNTHETASE"/>
    <property type="match status" value="1"/>
</dbReference>
<dbReference type="HAMAP" id="MF_00123">
    <property type="entry name" value="Arg_tRNA_synth"/>
    <property type="match status" value="1"/>
</dbReference>
<dbReference type="EMBL" id="CP003426">
    <property type="protein sequence ID" value="AFI31381.1"/>
    <property type="molecule type" value="Genomic_DNA"/>
</dbReference>
<proteinExistence type="inferred from homology"/>
<dbReference type="SMART" id="SM01016">
    <property type="entry name" value="Arg_tRNA_synt_N"/>
    <property type="match status" value="1"/>
</dbReference>
<accession>I0FD25</accession>
<keyword evidence="7 9" id="KW-0030">Aminoacyl-tRNA synthetase</keyword>
<evidence type="ECO:0000256" key="8">
    <source>
        <dbReference type="ARBA" id="ARBA00049339"/>
    </source>
</evidence>
<evidence type="ECO:0000256" key="3">
    <source>
        <dbReference type="ARBA" id="ARBA00022598"/>
    </source>
</evidence>
<dbReference type="RefSeq" id="WP_014696425.1">
    <property type="nucleotide sequence ID" value="NC_017808.1"/>
</dbReference>
<evidence type="ECO:0000259" key="11">
    <source>
        <dbReference type="SMART" id="SM00836"/>
    </source>
</evidence>
<dbReference type="Pfam" id="PF00750">
    <property type="entry name" value="tRNA-synt_1d"/>
    <property type="match status" value="1"/>
</dbReference>
<dbReference type="InterPro" id="IPR036695">
    <property type="entry name" value="Arg-tRNA-synth_N_sf"/>
</dbReference>
<comment type="catalytic activity">
    <reaction evidence="8 9">
        <text>tRNA(Arg) + L-arginine + ATP = L-arginyl-tRNA(Arg) + AMP + diphosphate</text>
        <dbReference type="Rhea" id="RHEA:20301"/>
        <dbReference type="Rhea" id="RHEA-COMP:9658"/>
        <dbReference type="Rhea" id="RHEA-COMP:9673"/>
        <dbReference type="ChEBI" id="CHEBI:30616"/>
        <dbReference type="ChEBI" id="CHEBI:32682"/>
        <dbReference type="ChEBI" id="CHEBI:33019"/>
        <dbReference type="ChEBI" id="CHEBI:78442"/>
        <dbReference type="ChEBI" id="CHEBI:78513"/>
        <dbReference type="ChEBI" id="CHEBI:456215"/>
        <dbReference type="EC" id="6.1.1.19"/>
    </reaction>
</comment>
<evidence type="ECO:0000256" key="7">
    <source>
        <dbReference type="ARBA" id="ARBA00023146"/>
    </source>
</evidence>
<keyword evidence="2 9" id="KW-0963">Cytoplasm</keyword>
<evidence type="ECO:0000256" key="10">
    <source>
        <dbReference type="RuleBase" id="RU363038"/>
    </source>
</evidence>
<dbReference type="GO" id="GO:0005737">
    <property type="term" value="C:cytoplasm"/>
    <property type="evidence" value="ECO:0007669"/>
    <property type="project" value="UniProtKB-SubCell"/>
</dbReference>
<dbReference type="SUPFAM" id="SSF47323">
    <property type="entry name" value="Anticodon-binding domain of a subclass of class I aminoacyl-tRNA synthetases"/>
    <property type="match status" value="1"/>
</dbReference>
<feature type="domain" description="Arginyl tRNA synthetase N-terminal" evidence="12">
    <location>
        <begin position="7"/>
        <end position="89"/>
    </location>
</feature>
<evidence type="ECO:0000256" key="4">
    <source>
        <dbReference type="ARBA" id="ARBA00022741"/>
    </source>
</evidence>
<dbReference type="SMART" id="SM00836">
    <property type="entry name" value="DALR_1"/>
    <property type="match status" value="1"/>
</dbReference>
<dbReference type="Proteomes" id="UP000005212">
    <property type="component" value="Chromosome"/>
</dbReference>
<dbReference type="InterPro" id="IPR009080">
    <property type="entry name" value="tRNAsynth_Ia_anticodon-bd"/>
</dbReference>
<comment type="similarity">
    <text evidence="1 9 10">Belongs to the class-I aminoacyl-tRNA synthetase family.</text>
</comment>
<name>I0FD25_BORCA</name>
<dbReference type="Gene3D" id="3.30.1360.70">
    <property type="entry name" value="Arginyl tRNA synthetase N-terminal domain"/>
    <property type="match status" value="1"/>
</dbReference>
<comment type="subcellular location">
    <subcellularLocation>
        <location evidence="9">Cytoplasm</location>
    </subcellularLocation>
</comment>
<dbReference type="HOGENOM" id="CLU_006406_6_1_12"/>
<dbReference type="InterPro" id="IPR008909">
    <property type="entry name" value="DALR_anticod-bd"/>
</dbReference>
<dbReference type="AlphaFoldDB" id="I0FD25"/>
<evidence type="ECO:0000256" key="9">
    <source>
        <dbReference type="HAMAP-Rule" id="MF_00123"/>
    </source>
</evidence>
<dbReference type="InterPro" id="IPR005148">
    <property type="entry name" value="Arg-tRNA-synth_N"/>
</dbReference>
<evidence type="ECO:0000259" key="12">
    <source>
        <dbReference type="SMART" id="SM01016"/>
    </source>
</evidence>
<evidence type="ECO:0000256" key="5">
    <source>
        <dbReference type="ARBA" id="ARBA00022840"/>
    </source>
</evidence>
<protein>
    <recommendedName>
        <fullName evidence="9">Arginine--tRNA ligase</fullName>
        <ecNumber evidence="9">6.1.1.19</ecNumber>
    </recommendedName>
    <alternativeName>
        <fullName evidence="9">Arginyl-tRNA synthetase</fullName>
        <shortName evidence="9">ArgRS</shortName>
    </alternativeName>
</protein>
<gene>
    <name evidence="9" type="primary">argS</name>
    <name evidence="13" type="ordered locus">Q7M_602</name>
</gene>
<dbReference type="Pfam" id="PF03485">
    <property type="entry name" value="Arg_tRNA_synt_N"/>
    <property type="match status" value="1"/>
</dbReference>
<dbReference type="CDD" id="cd00671">
    <property type="entry name" value="ArgRS_core"/>
    <property type="match status" value="1"/>
</dbReference>
<dbReference type="Gene3D" id="3.40.50.620">
    <property type="entry name" value="HUPs"/>
    <property type="match status" value="1"/>
</dbReference>
<dbReference type="PRINTS" id="PR01038">
    <property type="entry name" value="TRNASYNTHARG"/>
</dbReference>
<dbReference type="SUPFAM" id="SSF55190">
    <property type="entry name" value="Arginyl-tRNA synthetase (ArgRS), N-terminal 'additional' domain"/>
    <property type="match status" value="1"/>
</dbReference>
<dbReference type="PROSITE" id="PS00178">
    <property type="entry name" value="AA_TRNA_LIGASE_I"/>
    <property type="match status" value="1"/>
</dbReference>
<organism evidence="13 14">
    <name type="scientific">Borrelia crocidurae (strain Achema)</name>
    <dbReference type="NCBI Taxonomy" id="1155096"/>
    <lineage>
        <taxon>Bacteria</taxon>
        <taxon>Pseudomonadati</taxon>
        <taxon>Spirochaetota</taxon>
        <taxon>Spirochaetia</taxon>
        <taxon>Spirochaetales</taxon>
        <taxon>Borreliaceae</taxon>
        <taxon>Borrelia</taxon>
    </lineage>
</organism>
<sequence>MIKTIKADLENKIQKTIKELALSSNIKLDKINIVMQKPPKSEMGDLSILIFKFSKILKLSMPVITQEIIKQIGNEYKTKSMGPYLNIKFNRKEYIQNTIKKVNKEQENYGANNSLQNKKTIIEFSSPNTNKPLHVGHLRNDIIGESLSRILKASGSKVTKINLINDRGTHICKSMLAYKKFGNNITPEIAQKKGDHLIGDFYVKYNEYASQNSEIAENEIQQLLCQWEQGDEKTVQLWTKLNKWAIDGIKETYNTTNITFDKIYLESEIFKIGREVVINGLKEGLCYKREDGAICINIPTEKNNIDNQNFKQKVLLRANGTSIYLTQDLGNIVARKNEFDFDEMIYVVGSEQIHHFKTLFYVADKLGVTNENNLIHLSYGMVNLPEGKMKSREGNIIDADNLIHDLSQSTMLELKKRYENEQNLQKLALNISLGAIHYYLLKTAIHKDILFNKTESLSFTGNSGPYIQYVGARINSILDKYNNLNLPNKNTNFDLLVNENEWEIIKIISEFEEYIIKASKDRNPSIIANYSYLLAKNFSTYYQDTKIIDKDNIELTHARIDLAKAVLQTIKNCMHLLNIPYIQKM</sequence>
<dbReference type="GO" id="GO:0004814">
    <property type="term" value="F:arginine-tRNA ligase activity"/>
    <property type="evidence" value="ECO:0007669"/>
    <property type="project" value="UniProtKB-UniRule"/>
</dbReference>